<dbReference type="Proteomes" id="UP000053676">
    <property type="component" value="Unassembled WGS sequence"/>
</dbReference>
<feature type="region of interest" description="Disordered" evidence="1">
    <location>
        <begin position="692"/>
        <end position="719"/>
    </location>
</feature>
<feature type="region of interest" description="Disordered" evidence="1">
    <location>
        <begin position="172"/>
        <end position="200"/>
    </location>
</feature>
<accession>W2T5E1</accession>
<sequence>MFPPYSIGHMNPGGMPVYSMFPYMAMPTFPSQVPLSNPSSPSDVDITSSRECSTPDEGNISASSSIVSPQCFRPGPFSYCPPPFPFWAQPSAMVPPTVVGFPPRPPTTPEGPHSQSCNQLIPPGYPPSPINQRYSCIPGWIIPYGFPPHCVVPPRMSTPESAYFDRSFISPVPSDSKSSPEKNTPVKRSVRAQKRQSAEAMKSQRAITTLELIVDLLMNDTQGEIIEWTSTKSLEFMVRDRKKFIAHWNRLLGKRDSFMAVSCILRSIGNEKVVTIYGEKVTFITRTSPYTYRFFPDHDLPRWEDVHSLMFDDTKIIMAGDVFHHRIDTTLDVGFLRSMSEVLHLCPHARRIWIQTRLQREHLEVLQKHGNVIEALYISSENFHTQHQVSWEKVGFNRMRSVNILQRMDQPLNLKQLLDKAACKALFPITIRHVCLTGILLTVTIMDTLTTLTNLRHLDLIGCVVDTQLAAEYVGKFALMSNLDELSVPPSMYSFSVKDDKSPPFNFRKLHLSKLSAYMECFDENSFFDALETVMPRKLEALTLYGNYYPLKRSKKYSQWRKFEILFAAMIPQVRSPWWMKEESALMSHIVRCPPYKVSDDFRPMRSTAASWRFDQATLDSEEAPQERPTINRFLRFIPNVPTVAEEQNPVPVVISLPHNGAVAAPVAVLVPNVEAAPAPALPAASAIPNDVSPVPEAPPHDGEAVAEAPPLDPPGQTAIPEQTAQVDQRNTAAELLEQAHRGGQTIEAGGTLSQQQTVHVGGAPGAAAADHTQPMAQPTEIPLVNTQPASPTVEGNVNGAQRGTIAADGSSEQSMQQTQRAPAGNSAQNIAPLPEPANNVGDEQGVQERHDDEHINM</sequence>
<dbReference type="SUPFAM" id="SSF52047">
    <property type="entry name" value="RNI-like"/>
    <property type="match status" value="1"/>
</dbReference>
<name>W2T5E1_NECAM</name>
<feature type="region of interest" description="Disordered" evidence="1">
    <location>
        <begin position="32"/>
        <end position="61"/>
    </location>
</feature>
<dbReference type="Gene3D" id="1.10.10.10">
    <property type="entry name" value="Winged helix-like DNA-binding domain superfamily/Winged helix DNA-binding domain"/>
    <property type="match status" value="1"/>
</dbReference>
<dbReference type="KEGG" id="nai:NECAME_11707"/>
<dbReference type="EMBL" id="KI660230">
    <property type="protein sequence ID" value="ETN76401.1"/>
    <property type="molecule type" value="Genomic_DNA"/>
</dbReference>
<feature type="non-terminal residue" evidence="2">
    <location>
        <position position="858"/>
    </location>
</feature>
<protein>
    <submittedName>
        <fullName evidence="2">Uncharacterized protein</fullName>
    </submittedName>
</protein>
<reference evidence="3" key="1">
    <citation type="journal article" date="2014" name="Nat. Genet.">
        <title>Genome of the human hookworm Necator americanus.</title>
        <authorList>
            <person name="Tang Y.T."/>
            <person name="Gao X."/>
            <person name="Rosa B.A."/>
            <person name="Abubucker S."/>
            <person name="Hallsworth-Pepin K."/>
            <person name="Martin J."/>
            <person name="Tyagi R."/>
            <person name="Heizer E."/>
            <person name="Zhang X."/>
            <person name="Bhonagiri-Palsikar V."/>
            <person name="Minx P."/>
            <person name="Warren W.C."/>
            <person name="Wang Q."/>
            <person name="Zhan B."/>
            <person name="Hotez P.J."/>
            <person name="Sternberg P.W."/>
            <person name="Dougall A."/>
            <person name="Gaze S.T."/>
            <person name="Mulvenna J."/>
            <person name="Sotillo J."/>
            <person name="Ranganathan S."/>
            <person name="Rabelo E.M."/>
            <person name="Wilson R.K."/>
            <person name="Felgner P.L."/>
            <person name="Bethony J."/>
            <person name="Hawdon J.M."/>
            <person name="Gasser R.B."/>
            <person name="Loukas A."/>
            <person name="Mitreva M."/>
        </authorList>
    </citation>
    <scope>NUCLEOTIDE SEQUENCE [LARGE SCALE GENOMIC DNA]</scope>
</reference>
<dbReference type="AlphaFoldDB" id="W2T5E1"/>
<proteinExistence type="predicted"/>
<evidence type="ECO:0000313" key="2">
    <source>
        <dbReference type="EMBL" id="ETN76401.1"/>
    </source>
</evidence>
<feature type="compositionally biased region" description="Polar residues" evidence="1">
    <location>
        <begin position="811"/>
        <end position="830"/>
    </location>
</feature>
<feature type="region of interest" description="Disordered" evidence="1">
    <location>
        <begin position="783"/>
        <end position="858"/>
    </location>
</feature>
<keyword evidence="3" id="KW-1185">Reference proteome</keyword>
<feature type="compositionally biased region" description="Basic and acidic residues" evidence="1">
    <location>
        <begin position="847"/>
        <end position="858"/>
    </location>
</feature>
<feature type="compositionally biased region" description="Polar residues" evidence="1">
    <location>
        <begin position="32"/>
        <end position="52"/>
    </location>
</feature>
<dbReference type="OrthoDB" id="5828268at2759"/>
<evidence type="ECO:0000313" key="3">
    <source>
        <dbReference type="Proteomes" id="UP000053676"/>
    </source>
</evidence>
<organism evidence="2 3">
    <name type="scientific">Necator americanus</name>
    <name type="common">Human hookworm</name>
    <dbReference type="NCBI Taxonomy" id="51031"/>
    <lineage>
        <taxon>Eukaryota</taxon>
        <taxon>Metazoa</taxon>
        <taxon>Ecdysozoa</taxon>
        <taxon>Nematoda</taxon>
        <taxon>Chromadorea</taxon>
        <taxon>Rhabditida</taxon>
        <taxon>Rhabditina</taxon>
        <taxon>Rhabditomorpha</taxon>
        <taxon>Strongyloidea</taxon>
        <taxon>Ancylostomatidae</taxon>
        <taxon>Bunostominae</taxon>
        <taxon>Necator</taxon>
    </lineage>
</organism>
<gene>
    <name evidence="2" type="ORF">NECAME_11707</name>
</gene>
<evidence type="ECO:0000256" key="1">
    <source>
        <dbReference type="SAM" id="MobiDB-lite"/>
    </source>
</evidence>
<dbReference type="InterPro" id="IPR036388">
    <property type="entry name" value="WH-like_DNA-bd_sf"/>
</dbReference>
<feature type="compositionally biased region" description="Polar residues" evidence="1">
    <location>
        <begin position="785"/>
        <end position="802"/>
    </location>
</feature>